<evidence type="ECO:0000256" key="2">
    <source>
        <dbReference type="ARBA" id="ARBA00023125"/>
    </source>
</evidence>
<protein>
    <submittedName>
        <fullName evidence="5">Lrp/AsnC family transcriptional regulator</fullName>
    </submittedName>
</protein>
<dbReference type="PANTHER" id="PTHR30154:SF34">
    <property type="entry name" value="TRANSCRIPTIONAL REGULATOR AZLB"/>
    <property type="match status" value="1"/>
</dbReference>
<dbReference type="RefSeq" id="WP_344861679.1">
    <property type="nucleotide sequence ID" value="NZ_BAAAZN010000007.1"/>
</dbReference>
<dbReference type="PROSITE" id="PS50956">
    <property type="entry name" value="HTH_ASNC_2"/>
    <property type="match status" value="1"/>
</dbReference>
<reference evidence="6" key="1">
    <citation type="journal article" date="2019" name="Int. J. Syst. Evol. Microbiol.">
        <title>The Global Catalogue of Microorganisms (GCM) 10K type strain sequencing project: providing services to taxonomists for standard genome sequencing and annotation.</title>
        <authorList>
            <consortium name="The Broad Institute Genomics Platform"/>
            <consortium name="The Broad Institute Genome Sequencing Center for Infectious Disease"/>
            <person name="Wu L."/>
            <person name="Ma J."/>
        </authorList>
    </citation>
    <scope>NUCLEOTIDE SEQUENCE [LARGE SCALE GENOMIC DNA]</scope>
    <source>
        <strain evidence="6">JCM 16898</strain>
    </source>
</reference>
<dbReference type="Gene3D" id="1.10.10.10">
    <property type="entry name" value="Winged helix-like DNA-binding domain superfamily/Winged helix DNA-binding domain"/>
    <property type="match status" value="1"/>
</dbReference>
<dbReference type="Proteomes" id="UP001500689">
    <property type="component" value="Unassembled WGS sequence"/>
</dbReference>
<dbReference type="SMART" id="SM00344">
    <property type="entry name" value="HTH_ASNC"/>
    <property type="match status" value="1"/>
</dbReference>
<feature type="domain" description="HTH asnC-type" evidence="4">
    <location>
        <begin position="5"/>
        <end position="66"/>
    </location>
</feature>
<keyword evidence="6" id="KW-1185">Reference proteome</keyword>
<dbReference type="PANTHER" id="PTHR30154">
    <property type="entry name" value="LEUCINE-RESPONSIVE REGULATORY PROTEIN"/>
    <property type="match status" value="1"/>
</dbReference>
<evidence type="ECO:0000313" key="6">
    <source>
        <dbReference type="Proteomes" id="UP001500689"/>
    </source>
</evidence>
<dbReference type="Pfam" id="PF13412">
    <property type="entry name" value="HTH_24"/>
    <property type="match status" value="1"/>
</dbReference>
<dbReference type="Gene3D" id="3.30.70.920">
    <property type="match status" value="1"/>
</dbReference>
<dbReference type="Pfam" id="PF01037">
    <property type="entry name" value="AsnC_trans_reg"/>
    <property type="match status" value="1"/>
</dbReference>
<keyword evidence="1" id="KW-0805">Transcription regulation</keyword>
<dbReference type="PRINTS" id="PR00033">
    <property type="entry name" value="HTHASNC"/>
</dbReference>
<dbReference type="InterPro" id="IPR036390">
    <property type="entry name" value="WH_DNA-bd_sf"/>
</dbReference>
<keyword evidence="2" id="KW-0238">DNA-binding</keyword>
<accession>A0ABP6WKN5</accession>
<dbReference type="InterPro" id="IPR000485">
    <property type="entry name" value="AsnC-type_HTH_dom"/>
</dbReference>
<gene>
    <name evidence="5" type="ORF">GCM10022222_38800</name>
</gene>
<dbReference type="SUPFAM" id="SSF46785">
    <property type="entry name" value="Winged helix' DNA-binding domain"/>
    <property type="match status" value="1"/>
</dbReference>
<evidence type="ECO:0000259" key="4">
    <source>
        <dbReference type="PROSITE" id="PS50956"/>
    </source>
</evidence>
<keyword evidence="3" id="KW-0804">Transcription</keyword>
<proteinExistence type="predicted"/>
<organism evidence="5 6">
    <name type="scientific">Amycolatopsis ultiminotia</name>
    <dbReference type="NCBI Taxonomy" id="543629"/>
    <lineage>
        <taxon>Bacteria</taxon>
        <taxon>Bacillati</taxon>
        <taxon>Actinomycetota</taxon>
        <taxon>Actinomycetes</taxon>
        <taxon>Pseudonocardiales</taxon>
        <taxon>Pseudonocardiaceae</taxon>
        <taxon>Amycolatopsis</taxon>
    </lineage>
</organism>
<dbReference type="SUPFAM" id="SSF54909">
    <property type="entry name" value="Dimeric alpha+beta barrel"/>
    <property type="match status" value="1"/>
</dbReference>
<evidence type="ECO:0000313" key="5">
    <source>
        <dbReference type="EMBL" id="GAA3551481.1"/>
    </source>
</evidence>
<dbReference type="InterPro" id="IPR019887">
    <property type="entry name" value="Tscrpt_reg_AsnC/Lrp_C"/>
</dbReference>
<dbReference type="EMBL" id="BAAAZN010000007">
    <property type="protein sequence ID" value="GAA3551481.1"/>
    <property type="molecule type" value="Genomic_DNA"/>
</dbReference>
<comment type="caution">
    <text evidence="5">The sequence shown here is derived from an EMBL/GenBank/DDBJ whole genome shotgun (WGS) entry which is preliminary data.</text>
</comment>
<dbReference type="InterPro" id="IPR036388">
    <property type="entry name" value="WH-like_DNA-bd_sf"/>
</dbReference>
<name>A0ABP6WKN5_9PSEU</name>
<dbReference type="InterPro" id="IPR019888">
    <property type="entry name" value="Tscrpt_reg_AsnC-like"/>
</dbReference>
<evidence type="ECO:0000256" key="1">
    <source>
        <dbReference type="ARBA" id="ARBA00023015"/>
    </source>
</evidence>
<dbReference type="InterPro" id="IPR011008">
    <property type="entry name" value="Dimeric_a/b-barrel"/>
</dbReference>
<evidence type="ECO:0000256" key="3">
    <source>
        <dbReference type="ARBA" id="ARBA00023163"/>
    </source>
</evidence>
<sequence length="166" mass="18131">MSATLEALDLDVLRLIAEEPRAGVREYARRLGVARATLQARVDKLQRSGVLVSWRPQIDPAAMGYAGLAYVRLQLAQGMLERTVVALADIPEVVEVNAVAGNADLLCQVVAKDNADLERVLQLIIASDGVERSSTEVVLSRRLKPTVVPLIAQMHSELQQRTVLAR</sequence>